<evidence type="ECO:0000256" key="3">
    <source>
        <dbReference type="ARBA" id="ARBA00022475"/>
    </source>
</evidence>
<dbReference type="GO" id="GO:0015293">
    <property type="term" value="F:symporter activity"/>
    <property type="evidence" value="ECO:0007669"/>
    <property type="project" value="UniProtKB-KW"/>
</dbReference>
<evidence type="ECO:0000256" key="7">
    <source>
        <dbReference type="ARBA" id="ARBA00023136"/>
    </source>
</evidence>
<keyword evidence="2" id="KW-0813">Transport</keyword>
<feature type="transmembrane region" description="Helical" evidence="9">
    <location>
        <begin position="227"/>
        <end position="246"/>
    </location>
</feature>
<keyword evidence="3" id="KW-1003">Cell membrane</keyword>
<evidence type="ECO:0000256" key="4">
    <source>
        <dbReference type="ARBA" id="ARBA00022692"/>
    </source>
</evidence>
<dbReference type="Pfam" id="PF07690">
    <property type="entry name" value="MFS_1"/>
    <property type="match status" value="1"/>
</dbReference>
<evidence type="ECO:0000256" key="8">
    <source>
        <dbReference type="SAM" id="MobiDB-lite"/>
    </source>
</evidence>
<dbReference type="AlphaFoldDB" id="A0A643FYN2"/>
<feature type="transmembrane region" description="Helical" evidence="9">
    <location>
        <begin position="343"/>
        <end position="360"/>
    </location>
</feature>
<dbReference type="Proteomes" id="UP000397656">
    <property type="component" value="Plasmid pRK1-2"/>
</dbReference>
<feature type="transmembrane region" description="Helical" evidence="9">
    <location>
        <begin position="318"/>
        <end position="336"/>
    </location>
</feature>
<evidence type="ECO:0000313" key="12">
    <source>
        <dbReference type="Proteomes" id="UP000397656"/>
    </source>
</evidence>
<dbReference type="InterPro" id="IPR011701">
    <property type="entry name" value="MFS"/>
</dbReference>
<dbReference type="EMBL" id="CP062806">
    <property type="protein sequence ID" value="QOT82123.1"/>
    <property type="molecule type" value="Genomic_DNA"/>
</dbReference>
<evidence type="ECO:0000256" key="9">
    <source>
        <dbReference type="SAM" id="Phobius"/>
    </source>
</evidence>
<dbReference type="RefSeq" id="WP_150984731.1">
    <property type="nucleotide sequence ID" value="NZ_CP062806.1"/>
</dbReference>
<gene>
    <name evidence="11" type="ORF">F7R26_038265</name>
</gene>
<geneLocation type="plasmid" evidence="11 12">
    <name>pRK1-2</name>
</geneLocation>
<comment type="subcellular location">
    <subcellularLocation>
        <location evidence="1">Cell membrane</location>
        <topology evidence="1">Multi-pass membrane protein</topology>
    </subcellularLocation>
</comment>
<feature type="transmembrane region" description="Helical" evidence="9">
    <location>
        <begin position="402"/>
        <end position="425"/>
    </location>
</feature>
<accession>A0A643FYN2</accession>
<keyword evidence="7 9" id="KW-0472">Membrane</keyword>
<evidence type="ECO:0000256" key="6">
    <source>
        <dbReference type="ARBA" id="ARBA00022989"/>
    </source>
</evidence>
<dbReference type="GeneID" id="98406818"/>
<evidence type="ECO:0000256" key="5">
    <source>
        <dbReference type="ARBA" id="ARBA00022847"/>
    </source>
</evidence>
<dbReference type="InterPro" id="IPR036259">
    <property type="entry name" value="MFS_trans_sf"/>
</dbReference>
<dbReference type="PANTHER" id="PTHR43528:SF7">
    <property type="entry name" value="MFS TRANSPORTER"/>
    <property type="match status" value="1"/>
</dbReference>
<evidence type="ECO:0000256" key="2">
    <source>
        <dbReference type="ARBA" id="ARBA00022448"/>
    </source>
</evidence>
<evidence type="ECO:0000313" key="11">
    <source>
        <dbReference type="EMBL" id="QOT82123.1"/>
    </source>
</evidence>
<keyword evidence="11" id="KW-0614">Plasmid</keyword>
<feature type="region of interest" description="Disordered" evidence="8">
    <location>
        <begin position="1"/>
        <end position="21"/>
    </location>
</feature>
<proteinExistence type="predicted"/>
<dbReference type="GO" id="GO:0005886">
    <property type="term" value="C:plasma membrane"/>
    <property type="evidence" value="ECO:0007669"/>
    <property type="project" value="UniProtKB-SubCell"/>
</dbReference>
<dbReference type="InterPro" id="IPR051084">
    <property type="entry name" value="H+-coupled_symporters"/>
</dbReference>
<keyword evidence="4 9" id="KW-0812">Transmembrane</keyword>
<name>A0A643FYN2_9BURK</name>
<sequence length="462" mass="49815">MRADARTRQEPPTTGRQTMAETRADAALDPGVVPAGSREPTTMTLAQVKVLGIATLGGIFEFYEFIIFIYLAPIIGQHFFPADMPAWLRQVQTLGIFAAGYLIRPVGGVILANVGDFIGRKRMFAFTLILLAVPTIAIGCLPGYAQIGIGAPLLLLLCRMVQGLSIGGELPGALCFVSEHVPERRLGLCCGILSASLGVGAVLGSGSVAGLTAWLGKAAMSDYGWRIPFIVGGILGLASAQLRRYAHETPVFLQMRARNELSRQVPMRGLMERHRPEIVLCVIISCMTAVVTAGVHLFPAGYFITSRQFEPALVYRAQFYAALALIAGDVAAGWLCDYFGLRRTFTVGAFSLIAGLLWMYGDISPEALPLRYAIVGFISGTVSLSFVLLIRSFPAQLRYTGIAVTYNLAAAVIGGTTPLFLAMLVRANSGWAAWYPSLFCVVAVISAFLLHRYRKPINPYAV</sequence>
<organism evidence="11 12">
    <name type="scientific">Cupriavidus basilensis</name>
    <dbReference type="NCBI Taxonomy" id="68895"/>
    <lineage>
        <taxon>Bacteria</taxon>
        <taxon>Pseudomonadati</taxon>
        <taxon>Pseudomonadota</taxon>
        <taxon>Betaproteobacteria</taxon>
        <taxon>Burkholderiales</taxon>
        <taxon>Burkholderiaceae</taxon>
        <taxon>Cupriavidus</taxon>
    </lineage>
</organism>
<evidence type="ECO:0000259" key="10">
    <source>
        <dbReference type="PROSITE" id="PS50850"/>
    </source>
</evidence>
<feature type="transmembrane region" description="Helical" evidence="9">
    <location>
        <begin position="431"/>
        <end position="450"/>
    </location>
</feature>
<dbReference type="SUPFAM" id="SSF103473">
    <property type="entry name" value="MFS general substrate transporter"/>
    <property type="match status" value="1"/>
</dbReference>
<dbReference type="PANTHER" id="PTHR43528">
    <property type="entry name" value="ALPHA-KETOGLUTARATE PERMEASE"/>
    <property type="match status" value="1"/>
</dbReference>
<feature type="transmembrane region" description="Helical" evidence="9">
    <location>
        <begin position="91"/>
        <end position="112"/>
    </location>
</feature>
<dbReference type="PROSITE" id="PS50850">
    <property type="entry name" value="MFS"/>
    <property type="match status" value="1"/>
</dbReference>
<dbReference type="InterPro" id="IPR020846">
    <property type="entry name" value="MFS_dom"/>
</dbReference>
<feature type="transmembrane region" description="Helical" evidence="9">
    <location>
        <begin position="50"/>
        <end position="71"/>
    </location>
</feature>
<keyword evidence="6 9" id="KW-1133">Transmembrane helix</keyword>
<feature type="domain" description="Major facilitator superfamily (MFS) profile" evidence="10">
    <location>
        <begin position="50"/>
        <end position="455"/>
    </location>
</feature>
<protein>
    <submittedName>
        <fullName evidence="11">MFS transporter</fullName>
    </submittedName>
</protein>
<dbReference type="Gene3D" id="1.20.1250.20">
    <property type="entry name" value="MFS general substrate transporter like domains"/>
    <property type="match status" value="1"/>
</dbReference>
<feature type="transmembrane region" description="Helical" evidence="9">
    <location>
        <begin position="124"/>
        <end position="147"/>
    </location>
</feature>
<feature type="transmembrane region" description="Helical" evidence="9">
    <location>
        <begin position="278"/>
        <end position="298"/>
    </location>
</feature>
<reference evidence="11 12" key="1">
    <citation type="submission" date="2020-10" db="EMBL/GenBank/DDBJ databases">
        <title>Complete genome sequence of Cupriavidus basilensis CCUG 49340T.</title>
        <authorList>
            <person name="Salva-Serra F."/>
            <person name="Donoso R.A."/>
            <person name="Cho K.H."/>
            <person name="Yoo J.A."/>
            <person name="Lee K."/>
            <person name="Yoon S.-H."/>
            <person name="Perez-Pantoja D."/>
            <person name="Moore E.R.B."/>
        </authorList>
    </citation>
    <scope>NUCLEOTIDE SEQUENCE [LARGE SCALE GENOMIC DNA]</scope>
    <source>
        <strain evidence="12">CCUG 49340</strain>
        <plasmid evidence="11 12">pRK1-2</plasmid>
    </source>
</reference>
<feature type="transmembrane region" description="Helical" evidence="9">
    <location>
        <begin position="372"/>
        <end position="390"/>
    </location>
</feature>
<keyword evidence="5" id="KW-0769">Symport</keyword>
<evidence type="ECO:0000256" key="1">
    <source>
        <dbReference type="ARBA" id="ARBA00004651"/>
    </source>
</evidence>
<feature type="transmembrane region" description="Helical" evidence="9">
    <location>
        <begin position="153"/>
        <end position="176"/>
    </location>
</feature>
<feature type="compositionally biased region" description="Polar residues" evidence="8">
    <location>
        <begin position="10"/>
        <end position="20"/>
    </location>
</feature>
<feature type="transmembrane region" description="Helical" evidence="9">
    <location>
        <begin position="188"/>
        <end position="215"/>
    </location>
</feature>